<protein>
    <submittedName>
        <fullName evidence="9">Methyl-accepting chemotaxis protein</fullName>
    </submittedName>
</protein>
<feature type="coiled-coil region" evidence="4">
    <location>
        <begin position="597"/>
        <end position="644"/>
    </location>
</feature>
<dbReference type="PROSITE" id="PS50885">
    <property type="entry name" value="HAMP"/>
    <property type="match status" value="2"/>
</dbReference>
<dbReference type="RefSeq" id="WP_172431927.1">
    <property type="nucleotide sequence ID" value="NZ_OBDZ01000018.1"/>
</dbReference>
<keyword evidence="5" id="KW-0472">Membrane</keyword>
<dbReference type="InterPro" id="IPR003660">
    <property type="entry name" value="HAMP_dom"/>
</dbReference>
<keyword evidence="5" id="KW-0812">Transmembrane</keyword>
<feature type="transmembrane region" description="Helical" evidence="5">
    <location>
        <begin position="300"/>
        <end position="320"/>
    </location>
</feature>
<dbReference type="Pfam" id="PF00015">
    <property type="entry name" value="MCPsignal"/>
    <property type="match status" value="1"/>
</dbReference>
<feature type="domain" description="HBM" evidence="8">
    <location>
        <begin position="42"/>
        <end position="295"/>
    </location>
</feature>
<dbReference type="PROSITE" id="PS51753">
    <property type="entry name" value="HBM"/>
    <property type="match status" value="1"/>
</dbReference>
<dbReference type="AlphaFoldDB" id="A0A285HG50"/>
<dbReference type="PANTHER" id="PTHR43531">
    <property type="entry name" value="PROTEIN ICFG"/>
    <property type="match status" value="1"/>
</dbReference>
<sequence>MFKDRFQNLKISRKLGIGFATIIVLAIILAIFSYFGLKTVKTEVEIADDANKMIEHILSIRMIEKNFIMHEEEEYITKIKEQIDDIIREAEGLKAKFKEEQERRLIDNIIAKIEGYRDTFDKYVTFYYKEEELNQEMITAARSVMDLAQKLREEQRAKAYQSIDNEDENRIIKAEVEIADGANSIIKYMMDARSEEKNFIMREDKEYIKSVKGFITDLINQVEEMKEYLSNRDDLKLIDDIIKEVNAYQRIFNDYVANVDEEKIAENNLVALARDIEVDLQQIQASEKEQMYHQIARTNLVSFIILILVVLIGIVVSIAITKYITATIDKIQKVLAKVAEGNFNEKVKVESNDELGLIGNNLNQTVDSLSGIIGNIEEVLARVAVGDFTSKVTVEAKNELGRMAANLNKTIDELSYVISKVKEVVSNVTVSSNEISNGNQDLSQRTQEQASSLEEISATIEEITASVQEVAASSEGADQLADNTLRVVDNGAKVVEQTMESMSKITASSKEIGDIISVVNDIAFQTNLLALNAAVEAARAGEHGKGFAVVAAEVRNLAARTAESSKEIENLINTIIEQISEGNQLVEKTGDSLEEIIRNSKETSEAIQEIAAAMEEQSSASNQIQGAVEELNQVTQDNASMVEEIASSSEVLSSEAKNMSNLVEKFKLNNEGEKHVLSQARRVESSSLDEVMRIKEEDFDKF</sequence>
<dbReference type="EMBL" id="OBDZ01000018">
    <property type="protein sequence ID" value="SNY34710.1"/>
    <property type="molecule type" value="Genomic_DNA"/>
</dbReference>
<dbReference type="InterPro" id="IPR032255">
    <property type="entry name" value="HBM"/>
</dbReference>
<gene>
    <name evidence="9" type="ORF">SAMN06265827_11868</name>
</gene>
<dbReference type="FunFam" id="1.10.287.950:FF:000001">
    <property type="entry name" value="Methyl-accepting chemotaxis sensory transducer"/>
    <property type="match status" value="1"/>
</dbReference>
<keyword evidence="3" id="KW-0807">Transducer</keyword>
<dbReference type="GO" id="GO:0005886">
    <property type="term" value="C:plasma membrane"/>
    <property type="evidence" value="ECO:0007669"/>
    <property type="project" value="TreeGrafter"/>
</dbReference>
<evidence type="ECO:0000256" key="2">
    <source>
        <dbReference type="ARBA" id="ARBA00029447"/>
    </source>
</evidence>
<evidence type="ECO:0000256" key="4">
    <source>
        <dbReference type="SAM" id="Coils"/>
    </source>
</evidence>
<dbReference type="GO" id="GO:0006935">
    <property type="term" value="P:chemotaxis"/>
    <property type="evidence" value="ECO:0007669"/>
    <property type="project" value="UniProtKB-KW"/>
</dbReference>
<dbReference type="GO" id="GO:0007165">
    <property type="term" value="P:signal transduction"/>
    <property type="evidence" value="ECO:0007669"/>
    <property type="project" value="UniProtKB-KW"/>
</dbReference>
<feature type="domain" description="Methyl-accepting transducer" evidence="6">
    <location>
        <begin position="424"/>
        <end position="653"/>
    </location>
</feature>
<dbReference type="SMART" id="SM00304">
    <property type="entry name" value="HAMP"/>
    <property type="match status" value="2"/>
</dbReference>
<feature type="domain" description="HAMP" evidence="7">
    <location>
        <begin position="376"/>
        <end position="419"/>
    </location>
</feature>
<feature type="domain" description="HAMP" evidence="7">
    <location>
        <begin position="322"/>
        <end position="374"/>
    </location>
</feature>
<keyword evidence="10" id="KW-1185">Reference proteome</keyword>
<evidence type="ECO:0000256" key="1">
    <source>
        <dbReference type="ARBA" id="ARBA00022500"/>
    </source>
</evidence>
<dbReference type="Pfam" id="PF16591">
    <property type="entry name" value="HBM"/>
    <property type="match status" value="1"/>
</dbReference>
<dbReference type="SMART" id="SM01358">
    <property type="entry name" value="HBM"/>
    <property type="match status" value="1"/>
</dbReference>
<dbReference type="InterPro" id="IPR051310">
    <property type="entry name" value="MCP_chemotaxis"/>
</dbReference>
<dbReference type="Gene3D" id="1.20.1440.210">
    <property type="match status" value="1"/>
</dbReference>
<dbReference type="InterPro" id="IPR004089">
    <property type="entry name" value="MCPsignal_dom"/>
</dbReference>
<dbReference type="PROSITE" id="PS50111">
    <property type="entry name" value="CHEMOTAXIS_TRANSDUC_2"/>
    <property type="match status" value="1"/>
</dbReference>
<dbReference type="PANTHER" id="PTHR43531:SF11">
    <property type="entry name" value="METHYL-ACCEPTING CHEMOTAXIS PROTEIN 3"/>
    <property type="match status" value="1"/>
</dbReference>
<keyword evidence="4" id="KW-0175">Coiled coil</keyword>
<dbReference type="SMART" id="SM00283">
    <property type="entry name" value="MA"/>
    <property type="match status" value="1"/>
</dbReference>
<name>A0A285HG50_9FIRM</name>
<evidence type="ECO:0000256" key="5">
    <source>
        <dbReference type="SAM" id="Phobius"/>
    </source>
</evidence>
<reference evidence="10" key="1">
    <citation type="submission" date="2017-09" db="EMBL/GenBank/DDBJ databases">
        <authorList>
            <person name="Varghese N."/>
            <person name="Submissions S."/>
        </authorList>
    </citation>
    <scope>NUCLEOTIDE SEQUENCE [LARGE SCALE GENOMIC DNA]</scope>
    <source>
        <strain evidence="10">MSL47</strain>
    </source>
</reference>
<evidence type="ECO:0000259" key="8">
    <source>
        <dbReference type="PROSITE" id="PS51753"/>
    </source>
</evidence>
<dbReference type="Gene3D" id="6.10.340.10">
    <property type="match status" value="1"/>
</dbReference>
<dbReference type="GO" id="GO:0004888">
    <property type="term" value="F:transmembrane signaling receptor activity"/>
    <property type="evidence" value="ECO:0007669"/>
    <property type="project" value="TreeGrafter"/>
</dbReference>
<evidence type="ECO:0000256" key="3">
    <source>
        <dbReference type="PROSITE-ProRule" id="PRU00284"/>
    </source>
</evidence>
<dbReference type="CDD" id="cd06225">
    <property type="entry name" value="HAMP"/>
    <property type="match status" value="2"/>
</dbReference>
<dbReference type="Pfam" id="PF00672">
    <property type="entry name" value="HAMP"/>
    <property type="match status" value="2"/>
</dbReference>
<accession>A0A285HG50</accession>
<keyword evidence="1" id="KW-0145">Chemotaxis</keyword>
<proteinExistence type="inferred from homology"/>
<feature type="coiled-coil region" evidence="4">
    <location>
        <begin position="69"/>
        <end position="103"/>
    </location>
</feature>
<feature type="transmembrane region" description="Helical" evidence="5">
    <location>
        <begin position="15"/>
        <end position="37"/>
    </location>
</feature>
<dbReference type="Gene3D" id="1.10.287.950">
    <property type="entry name" value="Methyl-accepting chemotaxis protein"/>
    <property type="match status" value="1"/>
</dbReference>
<evidence type="ECO:0000313" key="9">
    <source>
        <dbReference type="EMBL" id="SNY34710.1"/>
    </source>
</evidence>
<dbReference type="CDD" id="cd11386">
    <property type="entry name" value="MCP_signal"/>
    <property type="match status" value="1"/>
</dbReference>
<dbReference type="Proteomes" id="UP000219573">
    <property type="component" value="Unassembled WGS sequence"/>
</dbReference>
<evidence type="ECO:0000259" key="7">
    <source>
        <dbReference type="PROSITE" id="PS50885"/>
    </source>
</evidence>
<organism evidence="9 10">
    <name type="scientific">Orenia metallireducens</name>
    <dbReference type="NCBI Taxonomy" id="1413210"/>
    <lineage>
        <taxon>Bacteria</taxon>
        <taxon>Bacillati</taxon>
        <taxon>Bacillota</taxon>
        <taxon>Clostridia</taxon>
        <taxon>Halanaerobiales</taxon>
        <taxon>Halobacteroidaceae</taxon>
        <taxon>Orenia</taxon>
    </lineage>
</organism>
<dbReference type="SUPFAM" id="SSF58104">
    <property type="entry name" value="Methyl-accepting chemotaxis protein (MCP) signaling domain"/>
    <property type="match status" value="1"/>
</dbReference>
<evidence type="ECO:0000313" key="10">
    <source>
        <dbReference type="Proteomes" id="UP000219573"/>
    </source>
</evidence>
<dbReference type="SUPFAM" id="SSF158472">
    <property type="entry name" value="HAMP domain-like"/>
    <property type="match status" value="1"/>
</dbReference>
<comment type="similarity">
    <text evidence="2">Belongs to the methyl-accepting chemotaxis (MCP) protein family.</text>
</comment>
<keyword evidence="5" id="KW-1133">Transmembrane helix</keyword>
<evidence type="ECO:0000259" key="6">
    <source>
        <dbReference type="PROSITE" id="PS50111"/>
    </source>
</evidence>